<dbReference type="RefSeq" id="XP_062789705.1">
    <property type="nucleotide sequence ID" value="XM_062933654.1"/>
</dbReference>
<reference evidence="2 3" key="1">
    <citation type="submission" date="2024-01" db="EMBL/GenBank/DDBJ databases">
        <title>Comparative genomics of Cryptococcus and Kwoniella reveals pathogenesis evolution and contrasting modes of karyotype evolution via chromosome fusion or intercentromeric recombination.</title>
        <authorList>
            <person name="Coelho M.A."/>
            <person name="David-Palma M."/>
            <person name="Shea T."/>
            <person name="Bowers K."/>
            <person name="McGinley-Smith S."/>
            <person name="Mohammad A.W."/>
            <person name="Gnirke A."/>
            <person name="Yurkov A.M."/>
            <person name="Nowrousian M."/>
            <person name="Sun S."/>
            <person name="Cuomo C.A."/>
            <person name="Heitman J."/>
        </authorList>
    </citation>
    <scope>NUCLEOTIDE SEQUENCE [LARGE SCALE GENOMIC DNA]</scope>
    <source>
        <strain evidence="2">CBS 11374</strain>
    </source>
</reference>
<dbReference type="GeneID" id="87954037"/>
<dbReference type="PIRSF" id="PIRSF038896">
    <property type="entry name" value="NAPE-PLD"/>
    <property type="match status" value="1"/>
</dbReference>
<protein>
    <recommendedName>
        <fullName evidence="1">Metallo-beta-lactamase domain-containing protein</fullName>
    </recommendedName>
</protein>
<dbReference type="InterPro" id="IPR001279">
    <property type="entry name" value="Metallo-B-lactamas"/>
</dbReference>
<dbReference type="Pfam" id="PF12706">
    <property type="entry name" value="Lactamase_B_2"/>
    <property type="match status" value="1"/>
</dbReference>
<evidence type="ECO:0000259" key="1">
    <source>
        <dbReference type="Pfam" id="PF12706"/>
    </source>
</evidence>
<gene>
    <name evidence="2" type="ORF">IL334_001906</name>
</gene>
<evidence type="ECO:0000313" key="2">
    <source>
        <dbReference type="EMBL" id="WRT64965.1"/>
    </source>
</evidence>
<dbReference type="Gene3D" id="3.60.15.10">
    <property type="entry name" value="Ribonuclease Z/Hydroxyacylglutathione hydrolase-like"/>
    <property type="match status" value="1"/>
</dbReference>
<proteinExistence type="predicted"/>
<keyword evidence="3" id="KW-1185">Reference proteome</keyword>
<dbReference type="SUPFAM" id="SSF56281">
    <property type="entry name" value="Metallo-hydrolase/oxidoreductase"/>
    <property type="match status" value="1"/>
</dbReference>
<evidence type="ECO:0000313" key="3">
    <source>
        <dbReference type="Proteomes" id="UP001329825"/>
    </source>
</evidence>
<dbReference type="InterPro" id="IPR036866">
    <property type="entry name" value="RibonucZ/Hydroxyglut_hydro"/>
</dbReference>
<dbReference type="PANTHER" id="PTHR15032:SF4">
    <property type="entry name" value="N-ACYL-PHOSPHATIDYLETHANOLAMINE-HYDROLYZING PHOSPHOLIPASE D"/>
    <property type="match status" value="1"/>
</dbReference>
<dbReference type="PANTHER" id="PTHR15032">
    <property type="entry name" value="N-ACYL-PHOSPHATIDYLETHANOLAMINE-HYDROLYZING PHOSPHOLIPASE D"/>
    <property type="match status" value="1"/>
</dbReference>
<dbReference type="EMBL" id="CP141882">
    <property type="protein sequence ID" value="WRT64965.1"/>
    <property type="molecule type" value="Genomic_DNA"/>
</dbReference>
<dbReference type="Proteomes" id="UP001329825">
    <property type="component" value="Chromosome 2"/>
</dbReference>
<accession>A0ABZ1CTK5</accession>
<feature type="domain" description="Metallo-beta-lactamase" evidence="1">
    <location>
        <begin position="117"/>
        <end position="342"/>
    </location>
</feature>
<organism evidence="2 3">
    <name type="scientific">Kwoniella shivajii</name>
    <dbReference type="NCBI Taxonomy" id="564305"/>
    <lineage>
        <taxon>Eukaryota</taxon>
        <taxon>Fungi</taxon>
        <taxon>Dikarya</taxon>
        <taxon>Basidiomycota</taxon>
        <taxon>Agaricomycotina</taxon>
        <taxon>Tremellomycetes</taxon>
        <taxon>Tremellales</taxon>
        <taxon>Cryptococcaceae</taxon>
        <taxon>Kwoniella</taxon>
    </lineage>
</organism>
<name>A0ABZ1CTK5_9TREE</name>
<sequence>MSNSVNVKPFQGERVRKEHWVNDKGTSFKNPWKTFRNMSGWDLVKIGPSLAWDKWRSADPTVKDAKNLIPHMVPNFGANIPSNELKITWLGHACCLVETPTKEDHESGPKGRGVRTLFDPVLFDSMARGFGPKRQSKTPCKIEDLPEIDIIAISHNHYDHLDLPSLEAIYKYQKSKYDKKPLLFLPLNNYHVVSGLGLGRESVIEVDWWEEREIVVDGIGEIKLICTPGQHTASRSGWDKDNSLWSSWAIKDTTSSASVWFGGDTGYNTMHVDSHSLADLPEEGSCPAFKDIGDRLGPFTVGLIPIGAYAPRIVMSPVHAAPIDSVRMFKDTACKNAVGIHWGTFQMTTERFTEPPEKLKEAAKEIGLAEDDFIVVALGESKGYAV</sequence>
<dbReference type="InterPro" id="IPR024884">
    <property type="entry name" value="NAPE-PLD"/>
</dbReference>